<evidence type="ECO:0000313" key="2">
    <source>
        <dbReference type="EMBL" id="VDS08710.1"/>
    </source>
</evidence>
<name>A0A447IML2_9RHOB</name>
<gene>
    <name evidence="2" type="ORF">PARHAE_01894</name>
</gene>
<feature type="region of interest" description="Disordered" evidence="1">
    <location>
        <begin position="283"/>
        <end position="305"/>
    </location>
</feature>
<keyword evidence="3" id="KW-1185">Reference proteome</keyword>
<organism evidence="2 3">
    <name type="scientific">Paracoccus haematequi</name>
    <dbReference type="NCBI Taxonomy" id="2491866"/>
    <lineage>
        <taxon>Bacteria</taxon>
        <taxon>Pseudomonadati</taxon>
        <taxon>Pseudomonadota</taxon>
        <taxon>Alphaproteobacteria</taxon>
        <taxon>Rhodobacterales</taxon>
        <taxon>Paracoccaceae</taxon>
        <taxon>Paracoccus</taxon>
    </lineage>
</organism>
<evidence type="ECO:0000313" key="3">
    <source>
        <dbReference type="Proteomes" id="UP000270743"/>
    </source>
</evidence>
<reference evidence="2 3" key="1">
    <citation type="submission" date="2018-12" db="EMBL/GenBank/DDBJ databases">
        <authorList>
            <person name="Criscuolo A."/>
        </authorList>
    </citation>
    <scope>NUCLEOTIDE SEQUENCE [LARGE SCALE GENOMIC DNA]</scope>
    <source>
        <strain evidence="2">ACIP1116241</strain>
    </source>
</reference>
<dbReference type="Proteomes" id="UP000270743">
    <property type="component" value="Unassembled WGS sequence"/>
</dbReference>
<dbReference type="EMBL" id="UZWE01000029">
    <property type="protein sequence ID" value="VDS08710.1"/>
    <property type="molecule type" value="Genomic_DNA"/>
</dbReference>
<protein>
    <recommendedName>
        <fullName evidence="4">NAD-specific glutamate dehydrogenase</fullName>
    </recommendedName>
</protein>
<feature type="compositionally biased region" description="Basic residues" evidence="1">
    <location>
        <begin position="295"/>
        <end position="305"/>
    </location>
</feature>
<evidence type="ECO:0000256" key="1">
    <source>
        <dbReference type="SAM" id="MobiDB-lite"/>
    </source>
</evidence>
<evidence type="ECO:0008006" key="4">
    <source>
        <dbReference type="Google" id="ProtNLM"/>
    </source>
</evidence>
<proteinExistence type="predicted"/>
<accession>A0A447IML2</accession>
<dbReference type="AlphaFoldDB" id="A0A447IML2"/>
<sequence length="340" mass="36649">MRLVADDRLAALGQQIVQEHPRGMGMVRLFGDDRQPRQHHGIILRHHDLDVRVAFRPQIGIGTDDVIADGMFARADLFQHRPGRGVELGIHRAEGRDQRPQVVAVLGILVHGKEAQARPLGVIGGDLARHGVAVFGQPGGQARAGVGHFALGDDLAVIDHHHGFVGGGIDAVAVGRPVGNRSLLGRGVFGGDSVLDHLVLQIHRRGPDDVGLQRPGGGFAADAAEQVGGLDLDIVGANLRERLLEIGQDRLDRGMFGIGIDHDRAFGLGSGQNIGVIGGIARRNLGPGRDGRGQQKGRQKQTAHGRFIQRLHGLPPWRKRGRIGIWLSFLLDIIVYNKKQ</sequence>